<proteinExistence type="predicted"/>
<keyword evidence="1" id="KW-1133">Transmembrane helix</keyword>
<evidence type="ECO:0000256" key="1">
    <source>
        <dbReference type="SAM" id="Phobius"/>
    </source>
</evidence>
<keyword evidence="1" id="KW-0472">Membrane</keyword>
<keyword evidence="3" id="KW-1185">Reference proteome</keyword>
<name>A0A0E9MU52_9SPHN</name>
<keyword evidence="1" id="KW-0812">Transmembrane</keyword>
<protein>
    <submittedName>
        <fullName evidence="2">Uncharacterized protein</fullName>
    </submittedName>
</protein>
<organism evidence="2 3">
    <name type="scientific">Sphingomonas changbaiensis NBRC 104936</name>
    <dbReference type="NCBI Taxonomy" id="1219043"/>
    <lineage>
        <taxon>Bacteria</taxon>
        <taxon>Pseudomonadati</taxon>
        <taxon>Pseudomonadota</taxon>
        <taxon>Alphaproteobacteria</taxon>
        <taxon>Sphingomonadales</taxon>
        <taxon>Sphingomonadaceae</taxon>
        <taxon>Sphingomonas</taxon>
    </lineage>
</organism>
<evidence type="ECO:0000313" key="2">
    <source>
        <dbReference type="EMBL" id="GAO40670.1"/>
    </source>
</evidence>
<dbReference type="AlphaFoldDB" id="A0A0E9MU52"/>
<feature type="transmembrane region" description="Helical" evidence="1">
    <location>
        <begin position="15"/>
        <end position="32"/>
    </location>
</feature>
<accession>A0A0E9MU52</accession>
<evidence type="ECO:0000313" key="3">
    <source>
        <dbReference type="Proteomes" id="UP000033202"/>
    </source>
</evidence>
<comment type="caution">
    <text evidence="2">The sequence shown here is derived from an EMBL/GenBank/DDBJ whole genome shotgun (WGS) entry which is preliminary data.</text>
</comment>
<gene>
    <name evidence="2" type="ORF">SCH01S_50_00370</name>
</gene>
<sequence length="100" mass="11656">EGLRRLFARSAASDFRTYLVIFLDIVTLFWYVDATMDSLAGRRLPCRPFLLEGAMAERVRILPNKRRVVQVQQTRRKLFEALTKRLRAFGVDAGRKRKGK</sequence>
<dbReference type="EMBL" id="BBWU01000050">
    <property type="protein sequence ID" value="GAO40670.1"/>
    <property type="molecule type" value="Genomic_DNA"/>
</dbReference>
<dbReference type="Proteomes" id="UP000033202">
    <property type="component" value="Unassembled WGS sequence"/>
</dbReference>
<dbReference type="RefSeq" id="WP_169746401.1">
    <property type="nucleotide sequence ID" value="NZ_BBWU01000050.1"/>
</dbReference>
<feature type="non-terminal residue" evidence="2">
    <location>
        <position position="1"/>
    </location>
</feature>
<reference evidence="2 3" key="1">
    <citation type="submission" date="2015-04" db="EMBL/GenBank/DDBJ databases">
        <title>Whole genome shotgun sequence of Sphingomonas changbaiensis NBRC 104936.</title>
        <authorList>
            <person name="Katano-Makiyama Y."/>
            <person name="Hosoyama A."/>
            <person name="Hashimoto M."/>
            <person name="Noguchi M."/>
            <person name="Tsuchikane K."/>
            <person name="Ohji S."/>
            <person name="Yamazoe A."/>
            <person name="Ichikawa N."/>
            <person name="Kimura A."/>
            <person name="Fujita N."/>
        </authorList>
    </citation>
    <scope>NUCLEOTIDE SEQUENCE [LARGE SCALE GENOMIC DNA]</scope>
    <source>
        <strain evidence="2 3">NBRC 104936</strain>
    </source>
</reference>